<protein>
    <recommendedName>
        <fullName evidence="4">Secreted protein</fullName>
    </recommendedName>
</protein>
<evidence type="ECO:0000313" key="3">
    <source>
        <dbReference type="EMBL" id="XDQ83250.1"/>
    </source>
</evidence>
<feature type="region of interest" description="Disordered" evidence="1">
    <location>
        <begin position="208"/>
        <end position="234"/>
    </location>
</feature>
<evidence type="ECO:0008006" key="4">
    <source>
        <dbReference type="Google" id="ProtNLM"/>
    </source>
</evidence>
<dbReference type="RefSeq" id="WP_369185420.1">
    <property type="nucleotide sequence ID" value="NZ_CP163445.1"/>
</dbReference>
<feature type="region of interest" description="Disordered" evidence="1">
    <location>
        <begin position="70"/>
        <end position="104"/>
    </location>
</feature>
<feature type="chain" id="PRO_5044312376" description="Secreted protein" evidence="2">
    <location>
        <begin position="35"/>
        <end position="234"/>
    </location>
</feature>
<evidence type="ECO:0000256" key="1">
    <source>
        <dbReference type="SAM" id="MobiDB-lite"/>
    </source>
</evidence>
<accession>A0AB39TVT8</accession>
<proteinExistence type="predicted"/>
<feature type="compositionally biased region" description="Low complexity" evidence="1">
    <location>
        <begin position="208"/>
        <end position="222"/>
    </location>
</feature>
<feature type="signal peptide" evidence="2">
    <location>
        <begin position="1"/>
        <end position="34"/>
    </location>
</feature>
<dbReference type="AlphaFoldDB" id="A0AB39TVT8"/>
<evidence type="ECO:0000256" key="2">
    <source>
        <dbReference type="SAM" id="SignalP"/>
    </source>
</evidence>
<organism evidence="3">
    <name type="scientific">Streptomyces sp. Y1</name>
    <dbReference type="NCBI Taxonomy" id="3238634"/>
    <lineage>
        <taxon>Bacteria</taxon>
        <taxon>Bacillati</taxon>
        <taxon>Actinomycetota</taxon>
        <taxon>Actinomycetes</taxon>
        <taxon>Kitasatosporales</taxon>
        <taxon>Streptomycetaceae</taxon>
        <taxon>Streptomyces</taxon>
    </lineage>
</organism>
<gene>
    <name evidence="3" type="ORF">AB2U05_34480</name>
</gene>
<dbReference type="EMBL" id="CP163445">
    <property type="protein sequence ID" value="XDQ83250.1"/>
    <property type="molecule type" value="Genomic_DNA"/>
</dbReference>
<name>A0AB39TVT8_9ACTN</name>
<sequence>MNVRPIHRFLRAIGTGACAVLLAAGTIAASPAAAQGPHAIEFVPASTVSAEELARLGPPVPFSEYIAAQQGHDAGATPRHEAAASPADDPDLKQECAKQPEANSPAGWVKNRFETCVHRHYDVVLRREDGTDTIGRLQFEAWLLGFAYDGQRKVDYVASVEDIIVQTVNGENAKTWSINQEFTYLGGPVTAPARSAAMISWAAGTRIRSGRSPIPRPTTVRCTTRETSRSSTPP</sequence>
<reference evidence="3" key="1">
    <citation type="submission" date="2024-07" db="EMBL/GenBank/DDBJ databases">
        <authorList>
            <person name="Yu S.T."/>
        </authorList>
    </citation>
    <scope>NUCLEOTIDE SEQUENCE</scope>
    <source>
        <strain evidence="3">Y1</strain>
    </source>
</reference>
<keyword evidence="2" id="KW-0732">Signal</keyword>